<evidence type="ECO:0000256" key="1">
    <source>
        <dbReference type="SAM" id="SignalP"/>
    </source>
</evidence>
<feature type="domain" description="TSP C-terminal" evidence="2">
    <location>
        <begin position="13"/>
        <end position="231"/>
    </location>
</feature>
<dbReference type="Proteomes" id="UP001576780">
    <property type="component" value="Unassembled WGS sequence"/>
</dbReference>
<dbReference type="InterPro" id="IPR008859">
    <property type="entry name" value="Thrombospondin_C"/>
</dbReference>
<gene>
    <name evidence="3" type="ORF">ACE1CA_26390</name>
</gene>
<keyword evidence="1" id="KW-0732">Signal</keyword>
<dbReference type="Gene3D" id="2.60.120.200">
    <property type="match status" value="1"/>
</dbReference>
<feature type="signal peptide" evidence="1">
    <location>
        <begin position="1"/>
        <end position="26"/>
    </location>
</feature>
<organism evidence="3 4">
    <name type="scientific">Floridaenema evergladense BLCC-F167</name>
    <dbReference type="NCBI Taxonomy" id="3153639"/>
    <lineage>
        <taxon>Bacteria</taxon>
        <taxon>Bacillati</taxon>
        <taxon>Cyanobacteriota</taxon>
        <taxon>Cyanophyceae</taxon>
        <taxon>Oscillatoriophycideae</taxon>
        <taxon>Aerosakkonematales</taxon>
        <taxon>Aerosakkonemataceae</taxon>
        <taxon>Floridanema</taxon>
        <taxon>Floridanema evergladense</taxon>
    </lineage>
</organism>
<dbReference type="InterPro" id="IPR013424">
    <property type="entry name" value="Ice-binding_C"/>
</dbReference>
<accession>A0ABV4WSG5</accession>
<dbReference type="PANTHER" id="PTHR10199">
    <property type="entry name" value="THROMBOSPONDIN"/>
    <property type="match status" value="1"/>
</dbReference>
<dbReference type="Pfam" id="PF05735">
    <property type="entry name" value="TSP_C"/>
    <property type="match status" value="1"/>
</dbReference>
<evidence type="ECO:0000313" key="4">
    <source>
        <dbReference type="Proteomes" id="UP001576780"/>
    </source>
</evidence>
<keyword evidence="4" id="KW-1185">Reference proteome</keyword>
<comment type="caution">
    <text evidence="3">The sequence shown here is derived from an EMBL/GenBank/DDBJ whole genome shotgun (WGS) entry which is preliminary data.</text>
</comment>
<protein>
    <submittedName>
        <fullName evidence="3">PEP-CTERM sorting domain-containing protein</fullName>
    </submittedName>
</protein>
<dbReference type="PROSITE" id="PS51236">
    <property type="entry name" value="TSP_CTER"/>
    <property type="match status" value="1"/>
</dbReference>
<evidence type="ECO:0000313" key="3">
    <source>
        <dbReference type="EMBL" id="MFB2838045.1"/>
    </source>
</evidence>
<dbReference type="PANTHER" id="PTHR10199:SF100">
    <property type="entry name" value="THROMBOSPONDIN, ISOFORM A"/>
    <property type="match status" value="1"/>
</dbReference>
<dbReference type="NCBIfam" id="TIGR02595">
    <property type="entry name" value="PEP_CTERM"/>
    <property type="match status" value="1"/>
</dbReference>
<dbReference type="RefSeq" id="WP_413280379.1">
    <property type="nucleotide sequence ID" value="NZ_JBHFNT010000232.1"/>
</dbReference>
<reference evidence="3 4" key="1">
    <citation type="submission" date="2024-09" db="EMBL/GenBank/DDBJ databases">
        <title>Floridaenema gen nov. (Aerosakkonemataceae, Aerosakkonematales ord. nov., Cyanobacteria) from benthic tropical and subtropical fresh waters, with the description of four new species.</title>
        <authorList>
            <person name="Moretto J.A."/>
            <person name="Berthold D.E."/>
            <person name="Lefler F.W."/>
            <person name="Huang I.-S."/>
            <person name="Laughinghouse H. IV."/>
        </authorList>
    </citation>
    <scope>NUCLEOTIDE SEQUENCE [LARGE SCALE GENOMIC DNA]</scope>
    <source>
        <strain evidence="3 4">BLCC-F167</strain>
    </source>
</reference>
<dbReference type="EMBL" id="JBHFNT010000232">
    <property type="protein sequence ID" value="MFB2838045.1"/>
    <property type="molecule type" value="Genomic_DNA"/>
</dbReference>
<proteinExistence type="predicted"/>
<dbReference type="SUPFAM" id="SSF49899">
    <property type="entry name" value="Concanavalin A-like lectins/glucanases"/>
    <property type="match status" value="1"/>
</dbReference>
<sequence length="269" mass="29703">MISTQTFIKATTLGFAAIAVSTTAYAAPTLIDLRTWTKEGPPANGNWVVSPDGTSVFQTINGYPTFFVSPDNFINTTINGKFKVEEKADDDFIGFVFGYQSPIAANGDKANEFNFILFDWNQGINGQCPIGFSLAKVNGTITDYTNFCKHKESNNFDLIKTDFGKGKGWKDYTEYDFSLLYQTDRIKIDIDGETIFDVSGKFQPGRFGFYNMSQSKVRYSGFTQEETSPSKSVPEPTSALGLLAFGTFGAASLLKHKQQQKVLNSVVSD</sequence>
<name>A0ABV4WSG5_9CYAN</name>
<dbReference type="InterPro" id="IPR013320">
    <property type="entry name" value="ConA-like_dom_sf"/>
</dbReference>
<feature type="chain" id="PRO_5045729509" evidence="1">
    <location>
        <begin position="27"/>
        <end position="269"/>
    </location>
</feature>
<evidence type="ECO:0000259" key="2">
    <source>
        <dbReference type="PROSITE" id="PS51236"/>
    </source>
</evidence>